<sequence>MILSTAYDYTNQKLERKSRQPLFKAFSVLTNIQKVLQTSDGNREQIEVFHGMKTISMMWVIAGHGFIGFKNFPVSNYNYGIKWQTDHLYIFYITSAPLAVDTFFYMSGFLLAYHYFKIKHSSALVQVKSIPLLYIHRYLRITPAVLMLYLSCMYLLPYLGSGPFYDEFVKQLMSSCRTNWWSFLLYIQNYSNYDNLCLTHTWYLSADMQMFLLSPIVMIPLAIGLHHGKFKTCMIAMLLVNLLFTFLPMYLKLTYRDYTNAYDTHSRFINYTMGITLGLFMREKKHLPFLFNMKMTKSSRSTANLIIWTAVLLGMLATCICYQAVEMQDYYVNKTVFYSLMRPAWCIGLSWIVYASYHGYGGVVRWFLARPLFQVGGKLSYSMYLLHGIVVAHYVMMLRVRAYFSEFIEFYLWCGYFIISVVLAFFWTLAFESPMITVERFIFGGLADKAKKQEGRSDQNAA</sequence>
<dbReference type="InterPro" id="IPR052728">
    <property type="entry name" value="O2_lipid_transport_reg"/>
</dbReference>
<dbReference type="AlphaFoldDB" id="A0A9P0PKN6"/>
<keyword evidence="1" id="KW-0472">Membrane</keyword>
<feature type="transmembrane region" description="Helical" evidence="1">
    <location>
        <begin position="265"/>
        <end position="281"/>
    </location>
</feature>
<feature type="transmembrane region" description="Helical" evidence="1">
    <location>
        <begin position="89"/>
        <end position="116"/>
    </location>
</feature>
<feature type="domain" description="Acyltransferase 3" evidence="2">
    <location>
        <begin position="50"/>
        <end position="425"/>
    </location>
</feature>
<feature type="transmembrane region" description="Helical" evidence="1">
    <location>
        <begin position="337"/>
        <end position="360"/>
    </location>
</feature>
<feature type="transmembrane region" description="Helical" evidence="1">
    <location>
        <begin position="302"/>
        <end position="325"/>
    </location>
</feature>
<keyword evidence="1" id="KW-1133">Transmembrane helix</keyword>
<comment type="caution">
    <text evidence="3">The sequence shown here is derived from an EMBL/GenBank/DDBJ whole genome shotgun (WGS) entry which is preliminary data.</text>
</comment>
<dbReference type="Pfam" id="PF01757">
    <property type="entry name" value="Acyl_transf_3"/>
    <property type="match status" value="1"/>
</dbReference>
<dbReference type="PANTHER" id="PTHR11161:SF72">
    <property type="entry name" value="FI21449P1"/>
    <property type="match status" value="1"/>
</dbReference>
<dbReference type="OrthoDB" id="118951at2759"/>
<evidence type="ECO:0000259" key="2">
    <source>
        <dbReference type="Pfam" id="PF01757"/>
    </source>
</evidence>
<gene>
    <name evidence="3" type="ORF">ACAOBT_LOCUS18054</name>
</gene>
<feature type="transmembrane region" description="Helical" evidence="1">
    <location>
        <begin position="137"/>
        <end position="156"/>
    </location>
</feature>
<dbReference type="InterPro" id="IPR002656">
    <property type="entry name" value="Acyl_transf_3_dom"/>
</dbReference>
<feature type="transmembrane region" description="Helical" evidence="1">
    <location>
        <begin position="235"/>
        <end position="253"/>
    </location>
</feature>
<feature type="transmembrane region" description="Helical" evidence="1">
    <location>
        <begin position="51"/>
        <end position="69"/>
    </location>
</feature>
<feature type="transmembrane region" description="Helical" evidence="1">
    <location>
        <begin position="202"/>
        <end position="223"/>
    </location>
</feature>
<keyword evidence="4" id="KW-1185">Reference proteome</keyword>
<accession>A0A9P0PKN6</accession>
<proteinExistence type="predicted"/>
<dbReference type="PANTHER" id="PTHR11161">
    <property type="entry name" value="O-ACYLTRANSFERASE"/>
    <property type="match status" value="1"/>
</dbReference>
<dbReference type="GO" id="GO:0016747">
    <property type="term" value="F:acyltransferase activity, transferring groups other than amino-acyl groups"/>
    <property type="evidence" value="ECO:0007669"/>
    <property type="project" value="InterPro"/>
</dbReference>
<feature type="transmembrane region" description="Helical" evidence="1">
    <location>
        <begin position="381"/>
        <end position="404"/>
    </location>
</feature>
<name>A0A9P0PKN6_ACAOB</name>
<feature type="transmembrane region" description="Helical" evidence="1">
    <location>
        <begin position="410"/>
        <end position="431"/>
    </location>
</feature>
<reference evidence="3" key="1">
    <citation type="submission" date="2022-03" db="EMBL/GenBank/DDBJ databases">
        <authorList>
            <person name="Sayadi A."/>
        </authorList>
    </citation>
    <scope>NUCLEOTIDE SEQUENCE</scope>
</reference>
<keyword evidence="1" id="KW-0812">Transmembrane</keyword>
<organism evidence="3 4">
    <name type="scientific">Acanthoscelides obtectus</name>
    <name type="common">Bean weevil</name>
    <name type="synonym">Bruchus obtectus</name>
    <dbReference type="NCBI Taxonomy" id="200917"/>
    <lineage>
        <taxon>Eukaryota</taxon>
        <taxon>Metazoa</taxon>
        <taxon>Ecdysozoa</taxon>
        <taxon>Arthropoda</taxon>
        <taxon>Hexapoda</taxon>
        <taxon>Insecta</taxon>
        <taxon>Pterygota</taxon>
        <taxon>Neoptera</taxon>
        <taxon>Endopterygota</taxon>
        <taxon>Coleoptera</taxon>
        <taxon>Polyphaga</taxon>
        <taxon>Cucujiformia</taxon>
        <taxon>Chrysomeloidea</taxon>
        <taxon>Chrysomelidae</taxon>
        <taxon>Bruchinae</taxon>
        <taxon>Bruchini</taxon>
        <taxon>Acanthoscelides</taxon>
    </lineage>
</organism>
<dbReference type="Proteomes" id="UP001152888">
    <property type="component" value="Unassembled WGS sequence"/>
</dbReference>
<dbReference type="EMBL" id="CAKOFQ010007027">
    <property type="protein sequence ID" value="CAH1987779.1"/>
    <property type="molecule type" value="Genomic_DNA"/>
</dbReference>
<evidence type="ECO:0000313" key="4">
    <source>
        <dbReference type="Proteomes" id="UP001152888"/>
    </source>
</evidence>
<protein>
    <recommendedName>
        <fullName evidence="2">Acyltransferase 3 domain-containing protein</fullName>
    </recommendedName>
</protein>
<evidence type="ECO:0000313" key="3">
    <source>
        <dbReference type="EMBL" id="CAH1987779.1"/>
    </source>
</evidence>
<evidence type="ECO:0000256" key="1">
    <source>
        <dbReference type="SAM" id="Phobius"/>
    </source>
</evidence>